<comment type="caution">
    <text evidence="7">The sequence shown here is derived from an EMBL/GenBank/DDBJ whole genome shotgun (WGS) entry which is preliminary data.</text>
</comment>
<dbReference type="GO" id="GO:0031218">
    <property type="term" value="F:arabinogalactan endo-1,4-beta-galactosidase activity"/>
    <property type="evidence" value="ECO:0007669"/>
    <property type="project" value="UniProtKB-EC"/>
</dbReference>
<dbReference type="SUPFAM" id="SSF51445">
    <property type="entry name" value="(Trans)glycosidases"/>
    <property type="match status" value="1"/>
</dbReference>
<comment type="catalytic activity">
    <reaction evidence="1 6">
        <text>The enzyme specifically hydrolyzes (1-&gt;4)-beta-D-galactosidic linkages in type I arabinogalactans.</text>
        <dbReference type="EC" id="3.2.1.89"/>
    </reaction>
</comment>
<evidence type="ECO:0000256" key="2">
    <source>
        <dbReference type="ARBA" id="ARBA00010687"/>
    </source>
</evidence>
<dbReference type="PANTHER" id="PTHR34983:SF1">
    <property type="entry name" value="ARABINOGALACTAN ENDO-BETA-1,4-GALACTANASE A"/>
    <property type="match status" value="1"/>
</dbReference>
<dbReference type="Gene3D" id="3.20.20.80">
    <property type="entry name" value="Glycosidases"/>
    <property type="match status" value="1"/>
</dbReference>
<dbReference type="InterPro" id="IPR011683">
    <property type="entry name" value="Glyco_hydro_53"/>
</dbReference>
<keyword evidence="5 6" id="KW-0326">Glycosidase</keyword>
<evidence type="ECO:0000313" key="7">
    <source>
        <dbReference type="EMBL" id="MDE8694026.1"/>
    </source>
</evidence>
<evidence type="ECO:0000256" key="4">
    <source>
        <dbReference type="ARBA" id="ARBA00022801"/>
    </source>
</evidence>
<dbReference type="Pfam" id="PF07745">
    <property type="entry name" value="Glyco_hydro_53"/>
    <property type="match status" value="1"/>
</dbReference>
<organism evidence="7 8">
    <name type="scientific">Bacteroides cellulosilyticus</name>
    <dbReference type="NCBI Taxonomy" id="246787"/>
    <lineage>
        <taxon>Bacteria</taxon>
        <taxon>Pseudomonadati</taxon>
        <taxon>Bacteroidota</taxon>
        <taxon>Bacteroidia</taxon>
        <taxon>Bacteroidales</taxon>
        <taxon>Bacteroidaceae</taxon>
        <taxon>Bacteroides</taxon>
    </lineage>
</organism>
<reference evidence="7" key="1">
    <citation type="submission" date="2023-03" db="EMBL/GenBank/DDBJ databases">
        <title>DFI Biobank Strains.</title>
        <authorList>
            <person name="Mostad J."/>
            <person name="Paddock L."/>
            <person name="Medina S."/>
            <person name="Waligurski E."/>
            <person name="Barat B."/>
            <person name="Smith R."/>
            <person name="Burgo V."/>
            <person name="Metcalfe C."/>
            <person name="Woodson C."/>
            <person name="Sundararajan A."/>
            <person name="Ramaswamy R."/>
            <person name="Lin H."/>
            <person name="Pamer E.G."/>
        </authorList>
    </citation>
    <scope>NUCLEOTIDE SEQUENCE</scope>
    <source>
        <strain evidence="7">DFI.9.5</strain>
    </source>
</reference>
<feature type="signal peptide" evidence="6">
    <location>
        <begin position="1"/>
        <end position="20"/>
    </location>
</feature>
<dbReference type="RefSeq" id="WP_149924995.1">
    <property type="nucleotide sequence ID" value="NZ_CAXKYC010000002.1"/>
</dbReference>
<dbReference type="PANTHER" id="PTHR34983">
    <property type="entry name" value="ARABINOGALACTAN ENDO-BETA-1,4-GALACTANASE A"/>
    <property type="match status" value="1"/>
</dbReference>
<dbReference type="InterPro" id="IPR017853">
    <property type="entry name" value="GH"/>
</dbReference>
<name>A0AAW6LYT3_9BACE</name>
<evidence type="ECO:0000256" key="6">
    <source>
        <dbReference type="RuleBase" id="RU361192"/>
    </source>
</evidence>
<dbReference type="GO" id="GO:0045490">
    <property type="term" value="P:pectin catabolic process"/>
    <property type="evidence" value="ECO:0007669"/>
    <property type="project" value="TreeGrafter"/>
</dbReference>
<dbReference type="PROSITE" id="PS51257">
    <property type="entry name" value="PROKAR_LIPOPROTEIN"/>
    <property type="match status" value="1"/>
</dbReference>
<comment type="similarity">
    <text evidence="2 6">Belongs to the glycosyl hydrolase 53 family.</text>
</comment>
<proteinExistence type="inferred from homology"/>
<dbReference type="AlphaFoldDB" id="A0AAW6LYT3"/>
<keyword evidence="4 6" id="KW-0378">Hydrolase</keyword>
<feature type="chain" id="PRO_5043094929" description="Arabinogalactan endo-beta-1,4-galactanase" evidence="6">
    <location>
        <begin position="21"/>
        <end position="359"/>
    </location>
</feature>
<accession>A0AAW6LYT3</accession>
<evidence type="ECO:0000256" key="1">
    <source>
        <dbReference type="ARBA" id="ARBA00001695"/>
    </source>
</evidence>
<gene>
    <name evidence="7" type="ORF">PZH42_07895</name>
</gene>
<evidence type="ECO:0000313" key="8">
    <source>
        <dbReference type="Proteomes" id="UP001221924"/>
    </source>
</evidence>
<protein>
    <recommendedName>
        <fullName evidence="3 6">Arabinogalactan endo-beta-1,4-galactanase</fullName>
        <ecNumber evidence="3 6">3.2.1.89</ecNumber>
    </recommendedName>
</protein>
<dbReference type="EC" id="3.2.1.89" evidence="3 6"/>
<evidence type="ECO:0000256" key="5">
    <source>
        <dbReference type="ARBA" id="ARBA00023295"/>
    </source>
</evidence>
<dbReference type="EMBL" id="JARFID010000005">
    <property type="protein sequence ID" value="MDE8694026.1"/>
    <property type="molecule type" value="Genomic_DNA"/>
</dbReference>
<dbReference type="GO" id="GO:0015926">
    <property type="term" value="F:glucosidase activity"/>
    <property type="evidence" value="ECO:0007669"/>
    <property type="project" value="InterPro"/>
</dbReference>
<sequence length="359" mass="40049">MKYMNILIAGLLLLGAAACSNDDKTPEFPQEPTYDMTGFAKGADISWLTQMEASGAKFYDASGRQTECMTLMRDLGMNSIRLRVWVNPSDGWCNKSDVVAKAWRAHQLGMRLMIDFHYSDVWADPGKQNIPAAWVGLSLNETKVAIADHTKDVLNALKDKGITPEWVQVGNETSNGFLWDMGQADRNPKQYAELFAAGYEAVKAVFPQSIVIVHLDNGFDNELYNWNLDILKNNGAKWDMIGMSLYPYWALNSGKETSAEKTITDCIANIKKVSEKYDCDVMIVETGMECADDNGKLAGDAVLAEGKALLSRILEECRDNTDGRCKGVFYWEPECKPSQYRLGAFTEDGYPTVIMDAFK</sequence>
<dbReference type="Proteomes" id="UP001221924">
    <property type="component" value="Unassembled WGS sequence"/>
</dbReference>
<keyword evidence="6" id="KW-0732">Signal</keyword>
<evidence type="ECO:0000256" key="3">
    <source>
        <dbReference type="ARBA" id="ARBA00012556"/>
    </source>
</evidence>